<accession>A0ABW2CVD2</accession>
<organism evidence="1 2">
    <name type="scientific">Actinomadura yumaensis</name>
    <dbReference type="NCBI Taxonomy" id="111807"/>
    <lineage>
        <taxon>Bacteria</taxon>
        <taxon>Bacillati</taxon>
        <taxon>Actinomycetota</taxon>
        <taxon>Actinomycetes</taxon>
        <taxon>Streptosporangiales</taxon>
        <taxon>Thermomonosporaceae</taxon>
        <taxon>Actinomadura</taxon>
    </lineage>
</organism>
<dbReference type="PROSITE" id="PS51257">
    <property type="entry name" value="PROKAR_LIPOPROTEIN"/>
    <property type="match status" value="1"/>
</dbReference>
<comment type="caution">
    <text evidence="1">The sequence shown here is derived from an EMBL/GenBank/DDBJ whole genome shotgun (WGS) entry which is preliminary data.</text>
</comment>
<name>A0ABW2CVD2_9ACTN</name>
<dbReference type="EMBL" id="JBHSXS010000029">
    <property type="protein sequence ID" value="MFC6884604.1"/>
    <property type="molecule type" value="Genomic_DNA"/>
</dbReference>
<evidence type="ECO:0008006" key="3">
    <source>
        <dbReference type="Google" id="ProtNLM"/>
    </source>
</evidence>
<gene>
    <name evidence="1" type="ORF">ACFQKB_32930</name>
</gene>
<evidence type="ECO:0000313" key="2">
    <source>
        <dbReference type="Proteomes" id="UP001596380"/>
    </source>
</evidence>
<sequence>MNGSRVWILAMSAALLVAGCSEGEKPRAAASPSASRPSPSAAPSSAFCLDLEAFQVGAVVFRADVGGAAEGRRLDFKDLRKRAAILLYMGERMQASAPPGIAERFRAVLKAIRTAARKLKAGSKVRDVVDPLYGKAIQPAFEAVDHYECPGAGG</sequence>
<dbReference type="Proteomes" id="UP001596380">
    <property type="component" value="Unassembled WGS sequence"/>
</dbReference>
<reference evidence="2" key="1">
    <citation type="journal article" date="2019" name="Int. J. Syst. Evol. Microbiol.">
        <title>The Global Catalogue of Microorganisms (GCM) 10K type strain sequencing project: providing services to taxonomists for standard genome sequencing and annotation.</title>
        <authorList>
            <consortium name="The Broad Institute Genomics Platform"/>
            <consortium name="The Broad Institute Genome Sequencing Center for Infectious Disease"/>
            <person name="Wu L."/>
            <person name="Ma J."/>
        </authorList>
    </citation>
    <scope>NUCLEOTIDE SEQUENCE [LARGE SCALE GENOMIC DNA]</scope>
    <source>
        <strain evidence="2">JCM 3369</strain>
    </source>
</reference>
<keyword evidence="2" id="KW-1185">Reference proteome</keyword>
<proteinExistence type="predicted"/>
<dbReference type="RefSeq" id="WP_160823375.1">
    <property type="nucleotide sequence ID" value="NZ_JBHSXE010000001.1"/>
</dbReference>
<protein>
    <recommendedName>
        <fullName evidence="3">DUF732 domain-containing protein</fullName>
    </recommendedName>
</protein>
<evidence type="ECO:0000313" key="1">
    <source>
        <dbReference type="EMBL" id="MFC6884604.1"/>
    </source>
</evidence>